<comment type="caution">
    <text evidence="1">The sequence shown here is derived from an EMBL/GenBank/DDBJ whole genome shotgun (WGS) entry which is preliminary data.</text>
</comment>
<evidence type="ECO:0000313" key="1">
    <source>
        <dbReference type="EMBL" id="GAI16509.1"/>
    </source>
</evidence>
<feature type="non-terminal residue" evidence="1">
    <location>
        <position position="1"/>
    </location>
</feature>
<organism evidence="1">
    <name type="scientific">marine sediment metagenome</name>
    <dbReference type="NCBI Taxonomy" id="412755"/>
    <lineage>
        <taxon>unclassified sequences</taxon>
        <taxon>metagenomes</taxon>
        <taxon>ecological metagenomes</taxon>
    </lineage>
</organism>
<gene>
    <name evidence="1" type="ORF">S06H3_13809</name>
</gene>
<reference evidence="1" key="1">
    <citation type="journal article" date="2014" name="Front. Microbiol.">
        <title>High frequency of phylogenetically diverse reductive dehalogenase-homologous genes in deep subseafloor sedimentary metagenomes.</title>
        <authorList>
            <person name="Kawai M."/>
            <person name="Futagami T."/>
            <person name="Toyoda A."/>
            <person name="Takaki Y."/>
            <person name="Nishi S."/>
            <person name="Hori S."/>
            <person name="Arai W."/>
            <person name="Tsubouchi T."/>
            <person name="Morono Y."/>
            <person name="Uchiyama I."/>
            <person name="Ito T."/>
            <person name="Fujiyama A."/>
            <person name="Inagaki F."/>
            <person name="Takami H."/>
        </authorList>
    </citation>
    <scope>NUCLEOTIDE SEQUENCE</scope>
    <source>
        <strain evidence="1">Expedition CK06-06</strain>
    </source>
</reference>
<proteinExistence type="predicted"/>
<name>X1NCX5_9ZZZZ</name>
<dbReference type="EMBL" id="BARV01006739">
    <property type="protein sequence ID" value="GAI16509.1"/>
    <property type="molecule type" value="Genomic_DNA"/>
</dbReference>
<sequence>DGRRLAVSLIKDMTGGETTRADRKYEHEVEYQPSHKLWLVGL</sequence>
<protein>
    <submittedName>
        <fullName evidence="1">Uncharacterized protein</fullName>
    </submittedName>
</protein>
<accession>X1NCX5</accession>
<dbReference type="AlphaFoldDB" id="X1NCX5"/>